<organism evidence="1">
    <name type="scientific">marine sediment metagenome</name>
    <dbReference type="NCBI Taxonomy" id="412755"/>
    <lineage>
        <taxon>unclassified sequences</taxon>
        <taxon>metagenomes</taxon>
        <taxon>ecological metagenomes</taxon>
    </lineage>
</organism>
<gene>
    <name evidence="1" type="ORF">LCGC14_3020190</name>
</gene>
<dbReference type="AlphaFoldDB" id="A0A0F8ZLR9"/>
<sequence length="38" mass="4162">CDMFTVPVLFSGHFFSDIILDICNSLEPLSGFHTGLTS</sequence>
<evidence type="ECO:0000313" key="1">
    <source>
        <dbReference type="EMBL" id="KKK60856.1"/>
    </source>
</evidence>
<name>A0A0F8ZLR9_9ZZZZ</name>
<comment type="caution">
    <text evidence="1">The sequence shown here is derived from an EMBL/GenBank/DDBJ whole genome shotgun (WGS) entry which is preliminary data.</text>
</comment>
<accession>A0A0F8ZLR9</accession>
<feature type="non-terminal residue" evidence="1">
    <location>
        <position position="1"/>
    </location>
</feature>
<protein>
    <submittedName>
        <fullName evidence="1">Uncharacterized protein</fullName>
    </submittedName>
</protein>
<proteinExistence type="predicted"/>
<dbReference type="EMBL" id="LAZR01062763">
    <property type="protein sequence ID" value="KKK60856.1"/>
    <property type="molecule type" value="Genomic_DNA"/>
</dbReference>
<reference evidence="1" key="1">
    <citation type="journal article" date="2015" name="Nature">
        <title>Complex archaea that bridge the gap between prokaryotes and eukaryotes.</title>
        <authorList>
            <person name="Spang A."/>
            <person name="Saw J.H."/>
            <person name="Jorgensen S.L."/>
            <person name="Zaremba-Niedzwiedzka K."/>
            <person name="Martijn J."/>
            <person name="Lind A.E."/>
            <person name="van Eijk R."/>
            <person name="Schleper C."/>
            <person name="Guy L."/>
            <person name="Ettema T.J."/>
        </authorList>
    </citation>
    <scope>NUCLEOTIDE SEQUENCE</scope>
</reference>